<reference evidence="1" key="1">
    <citation type="journal article" date="2014" name="Front. Microbiol.">
        <title>High frequency of phylogenetically diverse reductive dehalogenase-homologous genes in deep subseafloor sedimentary metagenomes.</title>
        <authorList>
            <person name="Kawai M."/>
            <person name="Futagami T."/>
            <person name="Toyoda A."/>
            <person name="Takaki Y."/>
            <person name="Nishi S."/>
            <person name="Hori S."/>
            <person name="Arai W."/>
            <person name="Tsubouchi T."/>
            <person name="Morono Y."/>
            <person name="Uchiyama I."/>
            <person name="Ito T."/>
            <person name="Fujiyama A."/>
            <person name="Inagaki F."/>
            <person name="Takami H."/>
        </authorList>
    </citation>
    <scope>NUCLEOTIDE SEQUENCE</scope>
    <source>
        <strain evidence="1">Expedition CK06-06</strain>
    </source>
</reference>
<comment type="caution">
    <text evidence="1">The sequence shown here is derived from an EMBL/GenBank/DDBJ whole genome shotgun (WGS) entry which is preliminary data.</text>
</comment>
<name>X1DZH5_9ZZZZ</name>
<dbReference type="AlphaFoldDB" id="X1DZH5"/>
<gene>
    <name evidence="1" type="ORF">S01H4_57837</name>
</gene>
<dbReference type="EMBL" id="BART01033715">
    <property type="protein sequence ID" value="GAH10319.1"/>
    <property type="molecule type" value="Genomic_DNA"/>
</dbReference>
<evidence type="ECO:0000313" key="1">
    <source>
        <dbReference type="EMBL" id="GAH10319.1"/>
    </source>
</evidence>
<sequence>MTHVITGNEPFLHRTLACLGVPPLHILRAYNTREYRFYELTGDLEDGLHFSDFEGTSPSQREIIRQKIRLGESVKLSDIRINPAYGKIKLRD</sequence>
<organism evidence="1">
    <name type="scientific">marine sediment metagenome</name>
    <dbReference type="NCBI Taxonomy" id="412755"/>
    <lineage>
        <taxon>unclassified sequences</taxon>
        <taxon>metagenomes</taxon>
        <taxon>ecological metagenomes</taxon>
    </lineage>
</organism>
<proteinExistence type="predicted"/>
<protein>
    <submittedName>
        <fullName evidence="1">Uncharacterized protein</fullName>
    </submittedName>
</protein>
<accession>X1DZH5</accession>